<dbReference type="EMBL" id="SHOA02000014">
    <property type="protein sequence ID" value="TDH70502.1"/>
    <property type="molecule type" value="Genomic_DNA"/>
</dbReference>
<dbReference type="GeneID" id="94344144"/>
<dbReference type="Proteomes" id="UP000294530">
    <property type="component" value="Unassembled WGS sequence"/>
</dbReference>
<keyword evidence="3" id="KW-1185">Reference proteome</keyword>
<gene>
    <name evidence="2" type="ORF">CCR75_000365</name>
</gene>
<dbReference type="KEGG" id="blac:94344144"/>
<reference evidence="2 3" key="1">
    <citation type="journal article" date="2021" name="Genome Biol.">
        <title>AFLAP: assembly-free linkage analysis pipeline using k-mers from genome sequencing data.</title>
        <authorList>
            <person name="Fletcher K."/>
            <person name="Zhang L."/>
            <person name="Gil J."/>
            <person name="Han R."/>
            <person name="Cavanaugh K."/>
            <person name="Michelmore R."/>
        </authorList>
    </citation>
    <scope>NUCLEOTIDE SEQUENCE [LARGE SCALE GENOMIC DNA]</scope>
    <source>
        <strain evidence="2 3">SF5</strain>
    </source>
</reference>
<proteinExistence type="predicted"/>
<protein>
    <submittedName>
        <fullName evidence="2">Uncharacterized protein</fullName>
    </submittedName>
</protein>
<accession>A0A976IFZ6</accession>
<evidence type="ECO:0000313" key="2">
    <source>
        <dbReference type="EMBL" id="TDH70502.1"/>
    </source>
</evidence>
<keyword evidence="1" id="KW-0175">Coiled coil</keyword>
<dbReference type="RefSeq" id="XP_067820001.1">
    <property type="nucleotide sequence ID" value="XM_067958473.1"/>
</dbReference>
<evidence type="ECO:0000313" key="3">
    <source>
        <dbReference type="Proteomes" id="UP000294530"/>
    </source>
</evidence>
<dbReference type="AlphaFoldDB" id="A0A976IFZ6"/>
<organism evidence="2 3">
    <name type="scientific">Bremia lactucae</name>
    <name type="common">Lettuce downy mildew</name>
    <dbReference type="NCBI Taxonomy" id="4779"/>
    <lineage>
        <taxon>Eukaryota</taxon>
        <taxon>Sar</taxon>
        <taxon>Stramenopiles</taxon>
        <taxon>Oomycota</taxon>
        <taxon>Peronosporomycetes</taxon>
        <taxon>Peronosporales</taxon>
        <taxon>Peronosporaceae</taxon>
        <taxon>Bremia</taxon>
    </lineage>
</organism>
<comment type="caution">
    <text evidence="2">The sequence shown here is derived from an EMBL/GenBank/DDBJ whole genome shotgun (WGS) entry which is preliminary data.</text>
</comment>
<name>A0A976IFZ6_BRELC</name>
<feature type="coiled-coil region" evidence="1">
    <location>
        <begin position="31"/>
        <end position="65"/>
    </location>
</feature>
<sequence>MADELRPAIPRIDSDVLDVSISDMTKDQFDVASIRAEIEQCVAEIEEADRQILLHSSKLAKLEELLSRAKPPVG</sequence>
<evidence type="ECO:0000256" key="1">
    <source>
        <dbReference type="SAM" id="Coils"/>
    </source>
</evidence>